<dbReference type="EMBL" id="LSRX01000671">
    <property type="protein sequence ID" value="OLP91316.1"/>
    <property type="molecule type" value="Genomic_DNA"/>
</dbReference>
<feature type="region of interest" description="Disordered" evidence="1">
    <location>
        <begin position="279"/>
        <end position="380"/>
    </location>
</feature>
<feature type="compositionally biased region" description="Basic and acidic residues" evidence="1">
    <location>
        <begin position="33"/>
        <end position="44"/>
    </location>
</feature>
<feature type="compositionally biased region" description="Polar residues" evidence="1">
    <location>
        <begin position="179"/>
        <end position="191"/>
    </location>
</feature>
<organism evidence="2 3">
    <name type="scientific">Symbiodinium microadriaticum</name>
    <name type="common">Dinoflagellate</name>
    <name type="synonym">Zooxanthella microadriatica</name>
    <dbReference type="NCBI Taxonomy" id="2951"/>
    <lineage>
        <taxon>Eukaryota</taxon>
        <taxon>Sar</taxon>
        <taxon>Alveolata</taxon>
        <taxon>Dinophyceae</taxon>
        <taxon>Suessiales</taxon>
        <taxon>Symbiodiniaceae</taxon>
        <taxon>Symbiodinium</taxon>
    </lineage>
</organism>
<feature type="region of interest" description="Disordered" evidence="1">
    <location>
        <begin position="144"/>
        <end position="214"/>
    </location>
</feature>
<feature type="region of interest" description="Disordered" evidence="1">
    <location>
        <begin position="23"/>
        <end position="46"/>
    </location>
</feature>
<feature type="compositionally biased region" description="Pro residues" evidence="1">
    <location>
        <begin position="316"/>
        <end position="327"/>
    </location>
</feature>
<sequence>LRAHGGFKRGELEAEAIVEEPASRPALRTAPLGRREGRCQDHRGLSPPPAEGWNVCETGWATHSATKTWRKRTADNGSELFFCVPESSCWAIMPGKGLIPVDTCLSVLTWLRDEESTWRQCFQSWKEHAAAVKALRQRLQVLAPSDSPDSMGEATETISERFPVRGAFRAPPPALRRQASAQRSQTPSKRVSFSLDDSPASETKTSPHELSRSLKRWAAAPRARWRHAAFKDWRSGPPMEWPGYAPPHGHMWPPHRPMFPSRPPMAGYGAWHVPPPRPEPHMDWRGGPAGTPAPGTWTPPTAPPNHWGGSAAGGGAPPPHWGGPSQPPSFAAKTGPFETPERSQQPSAPITIPDDGAPAEALPAEEPLPPEPTASDRLRRVRLVPSALSEGMLEKLHSLGILPKKGKAKDEPLEEAPPVAGIAGQPAAQCALLGLAGLGVQRSRLPPPVPAARRLQATTRGGIKLADAAAGLARWWACDHAGDRDDSARGPLAARALPASRKRRSYVLNLDVSFRLRSLSTPGGPLALKA</sequence>
<reference evidence="2 3" key="1">
    <citation type="submission" date="2016-02" db="EMBL/GenBank/DDBJ databases">
        <title>Genome analysis of coral dinoflagellate symbionts highlights evolutionary adaptations to a symbiotic lifestyle.</title>
        <authorList>
            <person name="Aranda M."/>
            <person name="Li Y."/>
            <person name="Liew Y.J."/>
            <person name="Baumgarten S."/>
            <person name="Simakov O."/>
            <person name="Wilson M."/>
            <person name="Piel J."/>
            <person name="Ashoor H."/>
            <person name="Bougouffa S."/>
            <person name="Bajic V.B."/>
            <person name="Ryu T."/>
            <person name="Ravasi T."/>
            <person name="Bayer T."/>
            <person name="Micklem G."/>
            <person name="Kim H."/>
            <person name="Bhak J."/>
            <person name="Lajeunesse T.C."/>
            <person name="Voolstra C.R."/>
        </authorList>
    </citation>
    <scope>NUCLEOTIDE SEQUENCE [LARGE SCALE GENOMIC DNA]</scope>
    <source>
        <strain evidence="2 3">CCMP2467</strain>
    </source>
</reference>
<dbReference type="OrthoDB" id="412270at2759"/>
<name>A0A1Q9D851_SYMMI</name>
<keyword evidence="3" id="KW-1185">Reference proteome</keyword>
<dbReference type="AlphaFoldDB" id="A0A1Q9D851"/>
<dbReference type="Proteomes" id="UP000186817">
    <property type="component" value="Unassembled WGS sequence"/>
</dbReference>
<accession>A0A1Q9D851</accession>
<evidence type="ECO:0000313" key="2">
    <source>
        <dbReference type="EMBL" id="OLP91316.1"/>
    </source>
</evidence>
<proteinExistence type="predicted"/>
<comment type="caution">
    <text evidence="2">The sequence shown here is derived from an EMBL/GenBank/DDBJ whole genome shotgun (WGS) entry which is preliminary data.</text>
</comment>
<feature type="non-terminal residue" evidence="2">
    <location>
        <position position="1"/>
    </location>
</feature>
<gene>
    <name evidence="2" type="ORF">AK812_SmicGene26997</name>
</gene>
<protein>
    <submittedName>
        <fullName evidence="2">Uncharacterized protein</fullName>
    </submittedName>
</protein>
<evidence type="ECO:0000313" key="3">
    <source>
        <dbReference type="Proteomes" id="UP000186817"/>
    </source>
</evidence>
<evidence type="ECO:0000256" key="1">
    <source>
        <dbReference type="SAM" id="MobiDB-lite"/>
    </source>
</evidence>
<feature type="compositionally biased region" description="Low complexity" evidence="1">
    <location>
        <begin position="290"/>
        <end position="309"/>
    </location>
</feature>